<evidence type="ECO:0000313" key="2">
    <source>
        <dbReference type="EMBL" id="SNY43473.1"/>
    </source>
</evidence>
<dbReference type="PANTHER" id="PTHR46889">
    <property type="entry name" value="TRANSPOSASE INSF FOR INSERTION SEQUENCE IS3B-RELATED"/>
    <property type="match status" value="1"/>
</dbReference>
<dbReference type="InterPro" id="IPR050900">
    <property type="entry name" value="Transposase_IS3/IS150/IS904"/>
</dbReference>
<dbReference type="Pfam" id="PF13276">
    <property type="entry name" value="HTH_21"/>
    <property type="match status" value="1"/>
</dbReference>
<dbReference type="AlphaFoldDB" id="A0A285I6F8"/>
<dbReference type="PANTHER" id="PTHR46889:SF4">
    <property type="entry name" value="TRANSPOSASE INSO FOR INSERTION SEQUENCE ELEMENT IS911B-RELATED"/>
    <property type="match status" value="1"/>
</dbReference>
<accession>A0A285I6F8</accession>
<keyword evidence="3" id="KW-1185">Reference proteome</keyword>
<evidence type="ECO:0000259" key="1">
    <source>
        <dbReference type="Pfam" id="PF13276"/>
    </source>
</evidence>
<dbReference type="OrthoDB" id="9775203at2"/>
<reference evidence="3" key="1">
    <citation type="submission" date="2017-09" db="EMBL/GenBank/DDBJ databases">
        <authorList>
            <person name="Varghese N."/>
            <person name="Submissions S."/>
        </authorList>
    </citation>
    <scope>NUCLEOTIDE SEQUENCE [LARGE SCALE GENOMIC DNA]</scope>
    <source>
        <strain evidence="3">MSL47</strain>
    </source>
</reference>
<name>A0A285I6F8_9FIRM</name>
<feature type="domain" description="HTH-like" evidence="1">
    <location>
        <begin position="43"/>
        <end position="100"/>
    </location>
</feature>
<evidence type="ECO:0000313" key="3">
    <source>
        <dbReference type="Proteomes" id="UP000219573"/>
    </source>
</evidence>
<organism evidence="2 3">
    <name type="scientific">Orenia metallireducens</name>
    <dbReference type="NCBI Taxonomy" id="1413210"/>
    <lineage>
        <taxon>Bacteria</taxon>
        <taxon>Bacillati</taxon>
        <taxon>Bacillota</taxon>
        <taxon>Clostridia</taxon>
        <taxon>Halanaerobiales</taxon>
        <taxon>Halobacteroidaceae</taxon>
        <taxon>Orenia</taxon>
    </lineage>
</organism>
<dbReference type="InterPro" id="IPR025948">
    <property type="entry name" value="HTH-like_dom"/>
</dbReference>
<sequence length="132" mass="15953">MKYGFIRDHSNEFAVERMCKVLEVSRSGYYKWLKRKPSKRKEENDRLKLKISEIYWQSKGSYGSPRVYRKLRNQGIRCNKKRVERLMKELGLKAIQKRKFKATTNSNHNLPVNENILNREFDVKERNKVWVS</sequence>
<proteinExistence type="predicted"/>
<dbReference type="Proteomes" id="UP000219573">
    <property type="component" value="Unassembled WGS sequence"/>
</dbReference>
<protein>
    <submittedName>
        <fullName evidence="2">HTH-like domain-containing protein</fullName>
    </submittedName>
</protein>
<feature type="non-terminal residue" evidence="2">
    <location>
        <position position="132"/>
    </location>
</feature>
<gene>
    <name evidence="2" type="ORF">SAMN06265827_1321</name>
</gene>
<dbReference type="EMBL" id="OBDZ01000032">
    <property type="protein sequence ID" value="SNY43473.1"/>
    <property type="molecule type" value="Genomic_DNA"/>
</dbReference>